<keyword evidence="5" id="KW-0547">Nucleotide-binding</keyword>
<evidence type="ECO:0000256" key="3">
    <source>
        <dbReference type="ARBA" id="ARBA00022475"/>
    </source>
</evidence>
<dbReference type="GO" id="GO:0015658">
    <property type="term" value="F:branched-chain amino acid transmembrane transporter activity"/>
    <property type="evidence" value="ECO:0007669"/>
    <property type="project" value="InterPro"/>
</dbReference>
<dbReference type="Pfam" id="PF12399">
    <property type="entry name" value="BCA_ABC_TP_C"/>
    <property type="match status" value="1"/>
</dbReference>
<evidence type="ECO:0000256" key="2">
    <source>
        <dbReference type="ARBA" id="ARBA00022448"/>
    </source>
</evidence>
<dbReference type="PANTHER" id="PTHR45772">
    <property type="entry name" value="CONSERVED COMPONENT OF ABC TRANSPORTER FOR NATURAL AMINO ACIDS-RELATED"/>
    <property type="match status" value="1"/>
</dbReference>
<reference evidence="11 12" key="2">
    <citation type="journal article" date="2016" name="Genome Announc.">
        <title>Complete Genome Sequence of a Strain of Azospirillum thiophilum Isolated from a Sulfide Spring.</title>
        <authorList>
            <person name="Fomenkov A."/>
            <person name="Vincze T."/>
            <person name="Grabovich M."/>
            <person name="Anton B.P."/>
            <person name="Dubinina G."/>
            <person name="Orlova M."/>
            <person name="Belousova E."/>
            <person name="Roberts R.J."/>
        </authorList>
    </citation>
    <scope>NUCLEOTIDE SEQUENCE [LARGE SCALE GENOMIC DNA]</scope>
    <source>
        <strain evidence="11 12">BV-S</strain>
    </source>
</reference>
<evidence type="ECO:0000313" key="12">
    <source>
        <dbReference type="Proteomes" id="UP000069935"/>
    </source>
</evidence>
<dbReference type="InterPro" id="IPR001851">
    <property type="entry name" value="ABC_transp_permease"/>
</dbReference>
<evidence type="ECO:0000313" key="11">
    <source>
        <dbReference type="EMBL" id="ALG75216.1"/>
    </source>
</evidence>
<evidence type="ECO:0000256" key="6">
    <source>
        <dbReference type="ARBA" id="ARBA00022840"/>
    </source>
</evidence>
<feature type="transmembrane region" description="Helical" evidence="9">
    <location>
        <begin position="53"/>
        <end position="71"/>
    </location>
</feature>
<proteinExistence type="predicted"/>
<keyword evidence="3" id="KW-1003">Cell membrane</keyword>
<comment type="subcellular location">
    <subcellularLocation>
        <location evidence="1">Cell membrane</location>
        <topology evidence="1">Multi-pass membrane protein</topology>
    </subcellularLocation>
</comment>
<evidence type="ECO:0000256" key="9">
    <source>
        <dbReference type="SAM" id="Phobius"/>
    </source>
</evidence>
<dbReference type="InterPro" id="IPR043428">
    <property type="entry name" value="LivM-like"/>
</dbReference>
<feature type="transmembrane region" description="Helical" evidence="9">
    <location>
        <begin position="103"/>
        <end position="131"/>
    </location>
</feature>
<keyword evidence="6" id="KW-0067">ATP-binding</keyword>
<accession>A0AAC8W5F5</accession>
<dbReference type="AlphaFoldDB" id="A0AAC8W5F5"/>
<evidence type="ECO:0000259" key="10">
    <source>
        <dbReference type="PROSITE" id="PS50893"/>
    </source>
</evidence>
<dbReference type="Pfam" id="PF00005">
    <property type="entry name" value="ABC_tran"/>
    <property type="match status" value="1"/>
</dbReference>
<feature type="domain" description="ABC transporter" evidence="10">
    <location>
        <begin position="378"/>
        <end position="623"/>
    </location>
</feature>
<keyword evidence="12" id="KW-1185">Reference proteome</keyword>
<name>A0AAC8W5F5_9PROT</name>
<dbReference type="InterPro" id="IPR027417">
    <property type="entry name" value="P-loop_NTPase"/>
</dbReference>
<dbReference type="FunFam" id="3.40.50.300:FF:000421">
    <property type="entry name" value="Branched-chain amino acid ABC transporter ATP-binding protein"/>
    <property type="match status" value="1"/>
</dbReference>
<dbReference type="GO" id="GO:0005524">
    <property type="term" value="F:ATP binding"/>
    <property type="evidence" value="ECO:0007669"/>
    <property type="project" value="UniProtKB-KW"/>
</dbReference>
<dbReference type="EMBL" id="CP012406">
    <property type="protein sequence ID" value="ALG75216.1"/>
    <property type="molecule type" value="Genomic_DNA"/>
</dbReference>
<dbReference type="PROSITE" id="PS50893">
    <property type="entry name" value="ABC_TRANSPORTER_2"/>
    <property type="match status" value="1"/>
</dbReference>
<keyword evidence="7 9" id="KW-1133">Transmembrane helix</keyword>
<dbReference type="Pfam" id="PF02653">
    <property type="entry name" value="BPD_transp_2"/>
    <property type="match status" value="1"/>
</dbReference>
<evidence type="ECO:0000256" key="1">
    <source>
        <dbReference type="ARBA" id="ARBA00004651"/>
    </source>
</evidence>
<dbReference type="InterPro" id="IPR003593">
    <property type="entry name" value="AAA+_ATPase"/>
</dbReference>
<feature type="transmembrane region" description="Helical" evidence="9">
    <location>
        <begin position="78"/>
        <end position="97"/>
    </location>
</feature>
<gene>
    <name evidence="11" type="ORF">AL072_30295</name>
</gene>
<dbReference type="CDD" id="cd03219">
    <property type="entry name" value="ABC_Mj1267_LivG_branched"/>
    <property type="match status" value="1"/>
</dbReference>
<dbReference type="PANTHER" id="PTHR45772:SF2">
    <property type="entry name" value="ABC TRANSPORTER ATP-BINDING PROTEIN"/>
    <property type="match status" value="1"/>
</dbReference>
<dbReference type="KEGG" id="ati:AL072_30295"/>
<keyword evidence="8 9" id="KW-0472">Membrane</keyword>
<dbReference type="GO" id="GO:0005886">
    <property type="term" value="C:plasma membrane"/>
    <property type="evidence" value="ECO:0007669"/>
    <property type="project" value="UniProtKB-SubCell"/>
</dbReference>
<organism evidence="11 12">
    <name type="scientific">Azospirillum thiophilum</name>
    <dbReference type="NCBI Taxonomy" id="528244"/>
    <lineage>
        <taxon>Bacteria</taxon>
        <taxon>Pseudomonadati</taxon>
        <taxon>Pseudomonadota</taxon>
        <taxon>Alphaproteobacteria</taxon>
        <taxon>Rhodospirillales</taxon>
        <taxon>Azospirillaceae</taxon>
        <taxon>Azospirillum</taxon>
    </lineage>
</organism>
<reference evidence="12" key="1">
    <citation type="submission" date="2015-08" db="EMBL/GenBank/DDBJ databases">
        <title>Complete Genome Sequence of Azospirillum thiophilum BV-S.</title>
        <authorList>
            <person name="Fomenkov A."/>
            <person name="Vincze T."/>
            <person name="Grabovich M."/>
            <person name="Dubinina G."/>
            <person name="Orlova M."/>
            <person name="Belousova E."/>
            <person name="Roberts R.J."/>
        </authorList>
    </citation>
    <scope>NUCLEOTIDE SEQUENCE [LARGE SCALE GENOMIC DNA]</scope>
    <source>
        <strain evidence="12">BV-S</strain>
    </source>
</reference>
<evidence type="ECO:0000256" key="7">
    <source>
        <dbReference type="ARBA" id="ARBA00022989"/>
    </source>
</evidence>
<feature type="transmembrane region" description="Helical" evidence="9">
    <location>
        <begin position="186"/>
        <end position="205"/>
    </location>
</feature>
<evidence type="ECO:0000256" key="4">
    <source>
        <dbReference type="ARBA" id="ARBA00022692"/>
    </source>
</evidence>
<dbReference type="InterPro" id="IPR051120">
    <property type="entry name" value="ABC_AA/LPS_Transport"/>
</dbReference>
<dbReference type="GO" id="GO:0016887">
    <property type="term" value="F:ATP hydrolysis activity"/>
    <property type="evidence" value="ECO:0007669"/>
    <property type="project" value="InterPro"/>
</dbReference>
<evidence type="ECO:0000256" key="5">
    <source>
        <dbReference type="ARBA" id="ARBA00022741"/>
    </source>
</evidence>
<feature type="transmembrane region" description="Helical" evidence="9">
    <location>
        <begin position="235"/>
        <end position="253"/>
    </location>
</feature>
<dbReference type="InterPro" id="IPR003439">
    <property type="entry name" value="ABC_transporter-like_ATP-bd"/>
</dbReference>
<dbReference type="InterPro" id="IPR032823">
    <property type="entry name" value="BCA_ABC_TP_C"/>
</dbReference>
<protein>
    <recommendedName>
        <fullName evidence="10">ABC transporter domain-containing protein</fullName>
    </recommendedName>
</protein>
<dbReference type="SUPFAM" id="SSF52540">
    <property type="entry name" value="P-loop containing nucleoside triphosphate hydrolases"/>
    <property type="match status" value="1"/>
</dbReference>
<feature type="transmembrane region" description="Helical" evidence="9">
    <location>
        <begin position="273"/>
        <end position="297"/>
    </location>
</feature>
<feature type="transmembrane region" description="Helical" evidence="9">
    <location>
        <begin position="317"/>
        <end position="340"/>
    </location>
</feature>
<dbReference type="Proteomes" id="UP000069935">
    <property type="component" value="Chromosome 6"/>
</dbReference>
<dbReference type="InterPro" id="IPR017871">
    <property type="entry name" value="ABC_transporter-like_CS"/>
</dbReference>
<dbReference type="PROSITE" id="PS00211">
    <property type="entry name" value="ABC_TRANSPORTER_1"/>
    <property type="match status" value="1"/>
</dbReference>
<evidence type="ECO:0000256" key="8">
    <source>
        <dbReference type="ARBA" id="ARBA00023136"/>
    </source>
</evidence>
<sequence>MKPGVLSKTSAGRPAPSMPKLSPSGWILLALVPLLAAAPLLLPTYQVTLANNIGIFALATLGLVLLTGVAGMTSFGQAAFIGVSAYATAYLATVTAADLPGPLAWMAGSPLAGLAVGLVLTLAIATLLGAVTLRLSGHYLPLGTIAWGLSLFYLFGNLEFLGGHTGLSGIPALSLFGIAFDKAEALFYLIWAILLLAVVATLNLLDSRVGRAIRALRGGQRMSESMGVDSFRAKMTAFLVAALYAGLAGWLYAYTQRFVSPAPFSLQAGIDFLFMALIGGVGQVWGAVIGAAGVTFAKQWLQDLLPHLLGRSGNFEAIVFGLLIVLLMQHLPGGIAGWIAKLFERRRHRPTGAVDDVDLPDAEPLPRRAMPAKGEVVLEAKGITRRFGGLVANRDISFTVRAGEILAVIGPNGAGKSTLFNQLSCVDHPTSGEIRFLGERIDGRTARAMAGAGLSRSFQHVKLLPSMSVLENVAIGAHLRGSKGVAAAALRLDRAEEARLLAEARRQLVRVGLGQYLHAEAGSLALGQQRLLEIARALCADPCLLLLDEPAAGLRFLEKQALAELLVRLRSEGMAILLVEHDMDFVMGLVDRVYVMEFGERIAEGPPETIQTNPAVLEAYLGGIE</sequence>
<dbReference type="SMART" id="SM00382">
    <property type="entry name" value="AAA"/>
    <property type="match status" value="1"/>
</dbReference>
<keyword evidence="2" id="KW-0813">Transport</keyword>
<dbReference type="Gene3D" id="3.40.50.300">
    <property type="entry name" value="P-loop containing nucleotide triphosphate hydrolases"/>
    <property type="match status" value="1"/>
</dbReference>
<keyword evidence="4 9" id="KW-0812">Transmembrane</keyword>
<dbReference type="CDD" id="cd06581">
    <property type="entry name" value="TM_PBP1_LivM_like"/>
    <property type="match status" value="1"/>
</dbReference>